<gene>
    <name evidence="1" type="ORF">CORMATOL_00106</name>
</gene>
<dbReference type="HOGENOM" id="CLU_3308179_0_0_11"/>
<evidence type="ECO:0000313" key="2">
    <source>
        <dbReference type="Proteomes" id="UP000006247"/>
    </source>
</evidence>
<dbReference type="AlphaFoldDB" id="C0DZG7"/>
<dbReference type="Proteomes" id="UP000006247">
    <property type="component" value="Unassembled WGS sequence"/>
</dbReference>
<comment type="caution">
    <text evidence="1">The sequence shown here is derived from an EMBL/GenBank/DDBJ whole genome shotgun (WGS) entry which is preliminary data.</text>
</comment>
<name>C0DZG7_9CORY</name>
<dbReference type="EMBL" id="ACEB01000002">
    <property type="protein sequence ID" value="EEG28284.1"/>
    <property type="molecule type" value="Genomic_DNA"/>
</dbReference>
<protein>
    <submittedName>
        <fullName evidence="1">Uncharacterized protein</fullName>
    </submittedName>
</protein>
<sequence length="39" mass="4418">METMLRTYAAPPWVAVAFPLSLVSFKRVNFQGTWRGFAA</sequence>
<proteinExistence type="predicted"/>
<accession>C0DZG7</accession>
<evidence type="ECO:0000313" key="1">
    <source>
        <dbReference type="EMBL" id="EEG28284.1"/>
    </source>
</evidence>
<reference evidence="1 2" key="1">
    <citation type="submission" date="2009-01" db="EMBL/GenBank/DDBJ databases">
        <authorList>
            <person name="Fulton L."/>
            <person name="Clifton S."/>
            <person name="Chinwalla A.T."/>
            <person name="Mitreva M."/>
            <person name="Sodergren E."/>
            <person name="Weinstock G."/>
            <person name="Clifton S."/>
            <person name="Dooling D.J."/>
            <person name="Fulton B."/>
            <person name="Minx P."/>
            <person name="Pepin K.H."/>
            <person name="Johnson M."/>
            <person name="Bhonagiri V."/>
            <person name="Nash W.E."/>
            <person name="Mardis E.R."/>
            <person name="Wilson R.K."/>
        </authorList>
    </citation>
    <scope>NUCLEOTIDE SEQUENCE [LARGE SCALE GENOMIC DNA]</scope>
    <source>
        <strain evidence="1 2">ATCC 33806</strain>
    </source>
</reference>
<organism evidence="1 2">
    <name type="scientific">Corynebacterium matruchotii ATCC 33806</name>
    <dbReference type="NCBI Taxonomy" id="566549"/>
    <lineage>
        <taxon>Bacteria</taxon>
        <taxon>Bacillati</taxon>
        <taxon>Actinomycetota</taxon>
        <taxon>Actinomycetes</taxon>
        <taxon>Mycobacteriales</taxon>
        <taxon>Corynebacteriaceae</taxon>
        <taxon>Corynebacterium</taxon>
    </lineage>
</organism>